<gene>
    <name evidence="1" type="ORF">PBS001_LOCUS691</name>
</gene>
<evidence type="ECO:0000313" key="2">
    <source>
        <dbReference type="Proteomes" id="UP001158986"/>
    </source>
</evidence>
<proteinExistence type="predicted"/>
<dbReference type="Proteomes" id="UP001158986">
    <property type="component" value="Unassembled WGS sequence"/>
</dbReference>
<sequence length="122" mass="14156">MRTNSRQKILPVLIKNQHAQEAGYRDGTLPTTDEWNDIDAFIVPLQTRHLFKVHKASRCTYMTMVNDDILAKRDLRFCGSRLRITSSIVVYALRATRMKHPRLLICCSIKLSEVAFDDLTKY</sequence>
<accession>A0ABN8CRL4</accession>
<keyword evidence="2" id="KW-1185">Reference proteome</keyword>
<dbReference type="EMBL" id="CAKLCB010000047">
    <property type="protein sequence ID" value="CAH0513908.1"/>
    <property type="molecule type" value="Genomic_DNA"/>
</dbReference>
<evidence type="ECO:0000313" key="1">
    <source>
        <dbReference type="EMBL" id="CAH0513908.1"/>
    </source>
</evidence>
<organism evidence="1 2">
    <name type="scientific">Peronospora belbahrii</name>
    <dbReference type="NCBI Taxonomy" id="622444"/>
    <lineage>
        <taxon>Eukaryota</taxon>
        <taxon>Sar</taxon>
        <taxon>Stramenopiles</taxon>
        <taxon>Oomycota</taxon>
        <taxon>Peronosporomycetes</taxon>
        <taxon>Peronosporales</taxon>
        <taxon>Peronosporaceae</taxon>
        <taxon>Peronospora</taxon>
    </lineage>
</organism>
<name>A0ABN8CRL4_9STRA</name>
<protein>
    <submittedName>
        <fullName evidence="1">Uncharacterized protein</fullName>
    </submittedName>
</protein>
<reference evidence="1 2" key="1">
    <citation type="submission" date="2021-11" db="EMBL/GenBank/DDBJ databases">
        <authorList>
            <person name="Islam A."/>
            <person name="Islam S."/>
            <person name="Flora M.S."/>
            <person name="Rahman M."/>
            <person name="Ziaur R.M."/>
            <person name="Epstein J.H."/>
            <person name="Hassan M."/>
            <person name="Klassen M."/>
            <person name="Woodard K."/>
            <person name="Webb A."/>
            <person name="Webby R.J."/>
            <person name="El Zowalaty M.E."/>
        </authorList>
    </citation>
    <scope>NUCLEOTIDE SEQUENCE [LARGE SCALE GENOMIC DNA]</scope>
    <source>
        <strain evidence="1">Pbs1</strain>
    </source>
</reference>
<comment type="caution">
    <text evidence="1">The sequence shown here is derived from an EMBL/GenBank/DDBJ whole genome shotgun (WGS) entry which is preliminary data.</text>
</comment>